<dbReference type="Proteomes" id="UP000824261">
    <property type="component" value="Unassembled WGS sequence"/>
</dbReference>
<dbReference type="GO" id="GO:0006799">
    <property type="term" value="P:polyphosphate biosynthetic process"/>
    <property type="evidence" value="ECO:0007669"/>
    <property type="project" value="UniProtKB-ARBA"/>
</dbReference>
<protein>
    <submittedName>
        <fullName evidence="2">Polyphosphate polymerase domain-containing protein</fullName>
    </submittedName>
</protein>
<feature type="domain" description="VTC" evidence="1">
    <location>
        <begin position="6"/>
        <end position="222"/>
    </location>
</feature>
<proteinExistence type="predicted"/>
<evidence type="ECO:0000313" key="2">
    <source>
        <dbReference type="EMBL" id="HIR01962.1"/>
    </source>
</evidence>
<comment type="caution">
    <text evidence="2">The sequence shown here is derived from an EMBL/GenBank/DDBJ whole genome shotgun (WGS) entry which is preliminary data.</text>
</comment>
<reference evidence="2" key="2">
    <citation type="journal article" date="2021" name="PeerJ">
        <title>Extensive microbial diversity within the chicken gut microbiome revealed by metagenomics and culture.</title>
        <authorList>
            <person name="Gilroy R."/>
            <person name="Ravi A."/>
            <person name="Getino M."/>
            <person name="Pursley I."/>
            <person name="Horton D.L."/>
            <person name="Alikhan N.F."/>
            <person name="Baker D."/>
            <person name="Gharbi K."/>
            <person name="Hall N."/>
            <person name="Watson M."/>
            <person name="Adriaenssens E.M."/>
            <person name="Foster-Nyarko E."/>
            <person name="Jarju S."/>
            <person name="Secka A."/>
            <person name="Antonio M."/>
            <person name="Oren A."/>
            <person name="Chaudhuri R.R."/>
            <person name="La Ragione R."/>
            <person name="Hildebrand F."/>
            <person name="Pallen M.J."/>
        </authorList>
    </citation>
    <scope>NUCLEOTIDE SEQUENCE</scope>
    <source>
        <strain evidence="2">ChiGjej1B1-2707</strain>
    </source>
</reference>
<dbReference type="InterPro" id="IPR018966">
    <property type="entry name" value="VTC_domain"/>
</dbReference>
<dbReference type="InterPro" id="IPR042267">
    <property type="entry name" value="VTC_sf"/>
</dbReference>
<evidence type="ECO:0000313" key="3">
    <source>
        <dbReference type="Proteomes" id="UP000824261"/>
    </source>
</evidence>
<evidence type="ECO:0000259" key="1">
    <source>
        <dbReference type="Pfam" id="PF09359"/>
    </source>
</evidence>
<accession>A0A9D1A0Y3</accession>
<name>A0A9D1A0Y3_9ACTN</name>
<dbReference type="EMBL" id="DVGB01000085">
    <property type="protein sequence ID" value="HIR01962.1"/>
    <property type="molecule type" value="Genomic_DNA"/>
</dbReference>
<dbReference type="Pfam" id="PF09359">
    <property type="entry name" value="VTC"/>
    <property type="match status" value="1"/>
</dbReference>
<sequence>MRKVMRKEKKFLLNLASAKQAERNLAAILAADSHNGFHGYPVRSLYFDTLHDRDYAEKLFGTDPRRKVRLRIYDPTADFALLELKQKQGDNQLKRSLPLCRAEAERLIAGDYSVLRNRPEPFAAEMYAFMSINGYRPKCIVEYDRTAFVAKENKIRVTLDRNIRATEANMNIFDSQLCLYPVFDPFNVVLEVKFNGFLLSYIKTVLNGIDKSELSVSKYCLARYVRMGFQF</sequence>
<dbReference type="AlphaFoldDB" id="A0A9D1A0Y3"/>
<dbReference type="Gene3D" id="3.20.100.30">
    <property type="entry name" value="VTC, catalytic tunnel domain"/>
    <property type="match status" value="1"/>
</dbReference>
<gene>
    <name evidence="2" type="ORF">IAA69_06850</name>
</gene>
<organism evidence="2 3">
    <name type="scientific">Candidatus Aveggerthella stercoripullorum</name>
    <dbReference type="NCBI Taxonomy" id="2840688"/>
    <lineage>
        <taxon>Bacteria</taxon>
        <taxon>Bacillati</taxon>
        <taxon>Actinomycetota</taxon>
        <taxon>Coriobacteriia</taxon>
        <taxon>Eggerthellales</taxon>
        <taxon>Eggerthellaceae</taxon>
        <taxon>Eggerthellaceae incertae sedis</taxon>
        <taxon>Candidatus Aveggerthella</taxon>
    </lineage>
</organism>
<dbReference type="CDD" id="cd07750">
    <property type="entry name" value="PolyPPase_VTC_like"/>
    <property type="match status" value="1"/>
</dbReference>
<reference evidence="2" key="1">
    <citation type="submission" date="2020-10" db="EMBL/GenBank/DDBJ databases">
        <authorList>
            <person name="Gilroy R."/>
        </authorList>
    </citation>
    <scope>NUCLEOTIDE SEQUENCE</scope>
    <source>
        <strain evidence="2">ChiGjej1B1-2707</strain>
    </source>
</reference>